<evidence type="ECO:0000313" key="1">
    <source>
        <dbReference type="EMBL" id="BBO77602.1"/>
    </source>
</evidence>
<dbReference type="Proteomes" id="UP000427769">
    <property type="component" value="Chromosome"/>
</dbReference>
<dbReference type="RefSeq" id="WP_155306329.1">
    <property type="nucleotide sequence ID" value="NZ_AP021875.1"/>
</dbReference>
<accession>A0A5K7Z6H1</accession>
<dbReference type="OrthoDB" id="9980764at2"/>
<gene>
    <name evidence="1" type="ORF">DSCW_50190</name>
</gene>
<organism evidence="1 2">
    <name type="scientific">Desulfosarcina widdelii</name>
    <dbReference type="NCBI Taxonomy" id="947919"/>
    <lineage>
        <taxon>Bacteria</taxon>
        <taxon>Pseudomonadati</taxon>
        <taxon>Thermodesulfobacteriota</taxon>
        <taxon>Desulfobacteria</taxon>
        <taxon>Desulfobacterales</taxon>
        <taxon>Desulfosarcinaceae</taxon>
        <taxon>Desulfosarcina</taxon>
    </lineage>
</organism>
<name>A0A5K7Z6H1_9BACT</name>
<protein>
    <submittedName>
        <fullName evidence="1">Uncharacterized protein</fullName>
    </submittedName>
</protein>
<sequence>MRDQTYLLLCGDTVCFTAGSIRVKDALPDTINEKGLREKIHRNKG</sequence>
<evidence type="ECO:0000313" key="2">
    <source>
        <dbReference type="Proteomes" id="UP000427769"/>
    </source>
</evidence>
<dbReference type="KEGG" id="dwd:DSCW_50190"/>
<dbReference type="AlphaFoldDB" id="A0A5K7Z6H1"/>
<proteinExistence type="predicted"/>
<reference evidence="1 2" key="1">
    <citation type="submission" date="2019-11" db="EMBL/GenBank/DDBJ databases">
        <title>Comparative genomics of hydrocarbon-degrading Desulfosarcina strains.</title>
        <authorList>
            <person name="Watanabe M."/>
            <person name="Kojima H."/>
            <person name="Fukui M."/>
        </authorList>
    </citation>
    <scope>NUCLEOTIDE SEQUENCE [LARGE SCALE GENOMIC DNA]</scope>
    <source>
        <strain evidence="1 2">PP31</strain>
    </source>
</reference>
<keyword evidence="2" id="KW-1185">Reference proteome</keyword>
<dbReference type="EMBL" id="AP021875">
    <property type="protein sequence ID" value="BBO77602.1"/>
    <property type="molecule type" value="Genomic_DNA"/>
</dbReference>